<evidence type="ECO:0000256" key="8">
    <source>
        <dbReference type="SAM" id="MobiDB-lite"/>
    </source>
</evidence>
<dbReference type="SUPFAM" id="SSF51445">
    <property type="entry name" value="(Trans)glycosidases"/>
    <property type="match status" value="1"/>
</dbReference>
<feature type="domain" description="Glycoside hydrolase family 3 C-terminal" evidence="10">
    <location>
        <begin position="402"/>
        <end position="603"/>
    </location>
</feature>
<gene>
    <name evidence="11" type="ORF">BJ999_005693</name>
</gene>
<dbReference type="Pfam" id="PF01915">
    <property type="entry name" value="Glyco_hydro_3_C"/>
    <property type="match status" value="1"/>
</dbReference>
<name>A0A7Y9KDR0_9ACTN</name>
<evidence type="ECO:0000256" key="4">
    <source>
        <dbReference type="ARBA" id="ARBA00022729"/>
    </source>
</evidence>
<dbReference type="Pfam" id="PF00933">
    <property type="entry name" value="Glyco_hydro_3"/>
    <property type="match status" value="1"/>
</dbReference>
<dbReference type="PRINTS" id="PR00133">
    <property type="entry name" value="GLHYDRLASE3"/>
</dbReference>
<dbReference type="GO" id="GO:0008422">
    <property type="term" value="F:beta-glucosidase activity"/>
    <property type="evidence" value="ECO:0007669"/>
    <property type="project" value="UniProtKB-EC"/>
</dbReference>
<dbReference type="SUPFAM" id="SSF52279">
    <property type="entry name" value="Beta-D-glucan exohydrolase, C-terminal domain"/>
    <property type="match status" value="1"/>
</dbReference>
<evidence type="ECO:0000256" key="3">
    <source>
        <dbReference type="ARBA" id="ARBA00012744"/>
    </source>
</evidence>
<dbReference type="EC" id="3.2.1.21" evidence="3"/>
<keyword evidence="4" id="KW-0732">Signal</keyword>
<evidence type="ECO:0000256" key="6">
    <source>
        <dbReference type="ARBA" id="ARBA00023295"/>
    </source>
</evidence>
<evidence type="ECO:0000256" key="5">
    <source>
        <dbReference type="ARBA" id="ARBA00022801"/>
    </source>
</evidence>
<accession>A0A7Y9KDR0</accession>
<evidence type="ECO:0000259" key="10">
    <source>
        <dbReference type="Pfam" id="PF01915"/>
    </source>
</evidence>
<dbReference type="EMBL" id="JACCBT010000001">
    <property type="protein sequence ID" value="NYE15397.1"/>
    <property type="molecule type" value="Genomic_DNA"/>
</dbReference>
<dbReference type="Proteomes" id="UP000591272">
    <property type="component" value="Unassembled WGS sequence"/>
</dbReference>
<dbReference type="RefSeq" id="WP_229810590.1">
    <property type="nucleotide sequence ID" value="NZ_BMRD01000020.1"/>
</dbReference>
<dbReference type="Gene3D" id="3.40.50.1700">
    <property type="entry name" value="Glycoside hydrolase family 3 C-terminal domain"/>
    <property type="match status" value="1"/>
</dbReference>
<proteinExistence type="inferred from homology"/>
<dbReference type="InterPro" id="IPR036881">
    <property type="entry name" value="Glyco_hydro_3_C_sf"/>
</dbReference>
<dbReference type="PANTHER" id="PTHR30620">
    <property type="entry name" value="PERIPLASMIC BETA-GLUCOSIDASE-RELATED"/>
    <property type="match status" value="1"/>
</dbReference>
<dbReference type="PANTHER" id="PTHR30620:SF16">
    <property type="entry name" value="LYSOSOMAL BETA GLUCOSIDASE"/>
    <property type="match status" value="1"/>
</dbReference>
<dbReference type="GO" id="GO:0009251">
    <property type="term" value="P:glucan catabolic process"/>
    <property type="evidence" value="ECO:0007669"/>
    <property type="project" value="TreeGrafter"/>
</dbReference>
<sequence length="607" mass="64502">MPPDRPVPHDRHVPHDIDPRRDDGHAPPYRDPRVPVAARVEDLLARMSLDDKIGQMTQAERLEAGAPDVTAYRLGSVLSGGGSVPTPNDPVTWADMYDDFQRAALATPLGIPILYGVDAVHGHGNVVGATLFPHNIGLGATRDPALVRDIGAAVAEEVSGTGITWNFAPCLGVVRNPRWGRTYESFGELPELPIAMTSFITGLQGPRVGPRPSVMATAKHFVGDGGTKDGDDQGDTRLAEEELRALHLPPFLAALERGVGSVMISHSSWNGLRLHGHRYLVTEVLKEELGFSGIVVSDWNGLDMIYEADAFGPAEVRAAVNAGIDLVMVPEEWRRFIGTLRAEVLAGRVPMARIDDANRRILTKKFEQGLFEHPLTDRAYTGRIGGPEHRALARRAVAASLVVLRNEGGLLPLDPGGEIVVAGRSAHDIGMQCGGWTISWQGEPGPVTAGTTILDGIRAAAGPGATVRHHPDGRGVSASCKVAIAVVGEEPYAEDEGDRPAGMGLDPVDLDIIARLRAAGIPVVVLLVSGRPLDVAAELSGWDALVACWLPGTEGQGVADVLFGAAGATGKLPVTWMRSADQLPINHGDGQDPLFPYGFGLTYPARP</sequence>
<keyword evidence="5 7" id="KW-0378">Hydrolase</keyword>
<organism evidence="11 12">
    <name type="scientific">Actinomadura citrea</name>
    <dbReference type="NCBI Taxonomy" id="46158"/>
    <lineage>
        <taxon>Bacteria</taxon>
        <taxon>Bacillati</taxon>
        <taxon>Actinomycetota</taxon>
        <taxon>Actinomycetes</taxon>
        <taxon>Streptosporangiales</taxon>
        <taxon>Thermomonosporaceae</taxon>
        <taxon>Actinomadura</taxon>
    </lineage>
</organism>
<dbReference type="InterPro" id="IPR002772">
    <property type="entry name" value="Glyco_hydro_3_C"/>
</dbReference>
<dbReference type="InterPro" id="IPR051915">
    <property type="entry name" value="Cellulose_Degrad_GH3"/>
</dbReference>
<dbReference type="Gene3D" id="3.20.20.300">
    <property type="entry name" value="Glycoside hydrolase, family 3, N-terminal domain"/>
    <property type="match status" value="1"/>
</dbReference>
<comment type="caution">
    <text evidence="11">The sequence shown here is derived from an EMBL/GenBank/DDBJ whole genome shotgun (WGS) entry which is preliminary data.</text>
</comment>
<evidence type="ECO:0000313" key="11">
    <source>
        <dbReference type="EMBL" id="NYE15397.1"/>
    </source>
</evidence>
<evidence type="ECO:0000256" key="7">
    <source>
        <dbReference type="RuleBase" id="RU361161"/>
    </source>
</evidence>
<evidence type="ECO:0000256" key="2">
    <source>
        <dbReference type="ARBA" id="ARBA00005336"/>
    </source>
</evidence>
<evidence type="ECO:0000313" key="12">
    <source>
        <dbReference type="Proteomes" id="UP000591272"/>
    </source>
</evidence>
<protein>
    <recommendedName>
        <fullName evidence="3">beta-glucosidase</fullName>
        <ecNumber evidence="3">3.2.1.21</ecNumber>
    </recommendedName>
</protein>
<comment type="similarity">
    <text evidence="2 7">Belongs to the glycosyl hydrolase 3 family.</text>
</comment>
<dbReference type="InterPro" id="IPR017853">
    <property type="entry name" value="GH"/>
</dbReference>
<dbReference type="InterPro" id="IPR036962">
    <property type="entry name" value="Glyco_hydro_3_N_sf"/>
</dbReference>
<feature type="domain" description="Glycoside hydrolase family 3 N-terminal" evidence="9">
    <location>
        <begin position="49"/>
        <end position="363"/>
    </location>
</feature>
<dbReference type="InterPro" id="IPR019800">
    <property type="entry name" value="Glyco_hydro_3_AS"/>
</dbReference>
<comment type="catalytic activity">
    <reaction evidence="1">
        <text>Hydrolysis of terminal, non-reducing beta-D-glucosyl residues with release of beta-D-glucose.</text>
        <dbReference type="EC" id="3.2.1.21"/>
    </reaction>
</comment>
<dbReference type="AlphaFoldDB" id="A0A7Y9KDR0"/>
<keyword evidence="6 7" id="KW-0326">Glycosidase</keyword>
<evidence type="ECO:0000259" key="9">
    <source>
        <dbReference type="Pfam" id="PF00933"/>
    </source>
</evidence>
<evidence type="ECO:0000256" key="1">
    <source>
        <dbReference type="ARBA" id="ARBA00000448"/>
    </source>
</evidence>
<feature type="region of interest" description="Disordered" evidence="8">
    <location>
        <begin position="1"/>
        <end position="32"/>
    </location>
</feature>
<dbReference type="InterPro" id="IPR001764">
    <property type="entry name" value="Glyco_hydro_3_N"/>
</dbReference>
<dbReference type="PROSITE" id="PS00775">
    <property type="entry name" value="GLYCOSYL_HYDROL_F3"/>
    <property type="match status" value="1"/>
</dbReference>
<keyword evidence="12" id="KW-1185">Reference proteome</keyword>
<reference evidence="11 12" key="1">
    <citation type="submission" date="2020-07" db="EMBL/GenBank/DDBJ databases">
        <title>Sequencing the genomes of 1000 actinobacteria strains.</title>
        <authorList>
            <person name="Klenk H.-P."/>
        </authorList>
    </citation>
    <scope>NUCLEOTIDE SEQUENCE [LARGE SCALE GENOMIC DNA]</scope>
    <source>
        <strain evidence="11 12">DSM 43461</strain>
    </source>
</reference>